<evidence type="ECO:0000313" key="1">
    <source>
        <dbReference type="EMBL" id="PZQ08912.1"/>
    </source>
</evidence>
<evidence type="ECO:0000313" key="2">
    <source>
        <dbReference type="Proteomes" id="UP000249046"/>
    </source>
</evidence>
<gene>
    <name evidence="1" type="ORF">DI564_18220</name>
</gene>
<comment type="caution">
    <text evidence="1">The sequence shown here is derived from an EMBL/GenBank/DDBJ whole genome shotgun (WGS) entry which is preliminary data.</text>
</comment>
<sequence length="197" mass="21505">MTSRTQSFGGVGDTTFEMATTSQRYREVRGSGETILFGPGGFELVTAGGVTTYRHELGPIVVNTAGGTNTPPDQSISERRAYDPYGKVRNGDFTDFGAGQLQLNATTFRGFTSHEHLDNLQLIHMNGRLFDYHLGRFYQVDPVVQFPTNSQSLNPYSYLMNNPFAGTDPSGYCQKDLGSNICSQGKDVTLTAVYSSG</sequence>
<dbReference type="AlphaFoldDB" id="A0A2W5JVC3"/>
<dbReference type="NCBIfam" id="TIGR03696">
    <property type="entry name" value="Rhs_assc_core"/>
    <property type="match status" value="1"/>
</dbReference>
<protein>
    <recommendedName>
        <fullName evidence="3">RHS repeat-associated core domain-containing protein</fullName>
    </recommendedName>
</protein>
<dbReference type="InterPro" id="IPR022385">
    <property type="entry name" value="Rhs_assc_core"/>
</dbReference>
<name>A0A2W5JVC3_9GAMM</name>
<accession>A0A2W5JVC3</accession>
<organism evidence="1 2">
    <name type="scientific">Rhodanobacter denitrificans</name>
    <dbReference type="NCBI Taxonomy" id="666685"/>
    <lineage>
        <taxon>Bacteria</taxon>
        <taxon>Pseudomonadati</taxon>
        <taxon>Pseudomonadota</taxon>
        <taxon>Gammaproteobacteria</taxon>
        <taxon>Lysobacterales</taxon>
        <taxon>Rhodanobacteraceae</taxon>
        <taxon>Rhodanobacter</taxon>
    </lineage>
</organism>
<proteinExistence type="predicted"/>
<feature type="non-terminal residue" evidence="1">
    <location>
        <position position="197"/>
    </location>
</feature>
<dbReference type="Proteomes" id="UP000249046">
    <property type="component" value="Unassembled WGS sequence"/>
</dbReference>
<dbReference type="Gene3D" id="2.180.10.10">
    <property type="entry name" value="RHS repeat-associated core"/>
    <property type="match status" value="1"/>
</dbReference>
<evidence type="ECO:0008006" key="3">
    <source>
        <dbReference type="Google" id="ProtNLM"/>
    </source>
</evidence>
<dbReference type="EMBL" id="QFPO01000045">
    <property type="protein sequence ID" value="PZQ08912.1"/>
    <property type="molecule type" value="Genomic_DNA"/>
</dbReference>
<reference evidence="1 2" key="1">
    <citation type="submission" date="2017-08" db="EMBL/GenBank/DDBJ databases">
        <title>Infants hospitalized years apart are colonized by the same room-sourced microbial strains.</title>
        <authorList>
            <person name="Brooks B."/>
            <person name="Olm M.R."/>
            <person name="Firek B.A."/>
            <person name="Baker R."/>
            <person name="Thomas B.C."/>
            <person name="Morowitz M.J."/>
            <person name="Banfield J.F."/>
        </authorList>
    </citation>
    <scope>NUCLEOTIDE SEQUENCE [LARGE SCALE GENOMIC DNA]</scope>
    <source>
        <strain evidence="1">S2_005_003_R2_42</strain>
    </source>
</reference>